<protein>
    <recommendedName>
        <fullName evidence="3">Complex 1 LYR protein domain-containing protein</fullName>
    </recommendedName>
</protein>
<dbReference type="EMBL" id="JMSN01000011">
    <property type="protein sequence ID" value="KDN52337.1"/>
    <property type="molecule type" value="Genomic_DNA"/>
</dbReference>
<feature type="region of interest" description="Disordered" evidence="2">
    <location>
        <begin position="47"/>
        <end position="121"/>
    </location>
</feature>
<dbReference type="OrthoDB" id="275715at2759"/>
<dbReference type="HOGENOM" id="CLU_120076_2_0_1"/>
<dbReference type="InParanoid" id="A0A066WEJ6"/>
<feature type="compositionally biased region" description="Gly residues" evidence="2">
    <location>
        <begin position="168"/>
        <end position="181"/>
    </location>
</feature>
<dbReference type="InterPro" id="IPR045297">
    <property type="entry name" value="Complex1_LYR_LYRM4"/>
</dbReference>
<dbReference type="GO" id="GO:0005739">
    <property type="term" value="C:mitochondrion"/>
    <property type="evidence" value="ECO:0007669"/>
    <property type="project" value="TreeGrafter"/>
</dbReference>
<dbReference type="STRING" id="1037660.A0A066WEJ6"/>
<evidence type="ECO:0000259" key="3">
    <source>
        <dbReference type="Pfam" id="PF05347"/>
    </source>
</evidence>
<evidence type="ECO:0000313" key="4">
    <source>
        <dbReference type="EMBL" id="KDN52337.1"/>
    </source>
</evidence>
<proteinExistence type="inferred from homology"/>
<feature type="compositionally biased region" description="Low complexity" evidence="2">
    <location>
        <begin position="87"/>
        <end position="104"/>
    </location>
</feature>
<dbReference type="PANTHER" id="PTHR13166:SF7">
    <property type="entry name" value="LYR MOTIF-CONTAINING PROTEIN 4"/>
    <property type="match status" value="1"/>
</dbReference>
<dbReference type="AlphaFoldDB" id="A0A066WEJ6"/>
<sequence length="192" mass="19987">MSSPAAPSRAQVLKLYRQYLSTAQSFSSYNFRTYFLRRSRDLFRSNLLPPSQAASSSPHSKAGDTTTPASPAALTSAPPSILTSNTASSSSSPGSSSSSAAAASREATGAHQPQPSAAHSDVERVTAFYHTALKDLQVLRRSALINRMYEGERLVVERPRLIVGGGRAGVEASVGGGGQPVAGGPNSPPKSD</sequence>
<comment type="similarity">
    <text evidence="1">Belongs to the complex I LYR family.</text>
</comment>
<dbReference type="InterPro" id="IPR008011">
    <property type="entry name" value="Complex1_LYR_dom"/>
</dbReference>
<reference evidence="4 5" key="1">
    <citation type="submission" date="2014-05" db="EMBL/GenBank/DDBJ databases">
        <title>Draft genome sequence of a rare smut relative, Tilletiaria anomala UBC 951.</title>
        <authorList>
            <consortium name="DOE Joint Genome Institute"/>
            <person name="Toome M."/>
            <person name="Kuo A."/>
            <person name="Henrissat B."/>
            <person name="Lipzen A."/>
            <person name="Tritt A."/>
            <person name="Yoshinaga Y."/>
            <person name="Zane M."/>
            <person name="Barry K."/>
            <person name="Grigoriev I.V."/>
            <person name="Spatafora J.W."/>
            <person name="Aimea M.C."/>
        </authorList>
    </citation>
    <scope>NUCLEOTIDE SEQUENCE [LARGE SCALE GENOMIC DNA]</scope>
    <source>
        <strain evidence="4 5">UBC 951</strain>
    </source>
</reference>
<feature type="region of interest" description="Disordered" evidence="2">
    <location>
        <begin position="168"/>
        <end position="192"/>
    </location>
</feature>
<dbReference type="RefSeq" id="XP_013245189.1">
    <property type="nucleotide sequence ID" value="XM_013389735.1"/>
</dbReference>
<dbReference type="PANTHER" id="PTHR13166">
    <property type="entry name" value="PROTEIN C6ORF149"/>
    <property type="match status" value="1"/>
</dbReference>
<dbReference type="Proteomes" id="UP000027361">
    <property type="component" value="Unassembled WGS sequence"/>
</dbReference>
<feature type="domain" description="Complex 1 LYR protein" evidence="3">
    <location>
        <begin position="10"/>
        <end position="46"/>
    </location>
</feature>
<dbReference type="CDD" id="cd20264">
    <property type="entry name" value="Complex1_LYR_LYRM4"/>
    <property type="match status" value="1"/>
</dbReference>
<evidence type="ECO:0000256" key="1">
    <source>
        <dbReference type="ARBA" id="ARBA00009508"/>
    </source>
</evidence>
<dbReference type="GeneID" id="25263830"/>
<keyword evidence="5" id="KW-1185">Reference proteome</keyword>
<feature type="compositionally biased region" description="Low complexity" evidence="2">
    <location>
        <begin position="49"/>
        <end position="80"/>
    </location>
</feature>
<dbReference type="Pfam" id="PF05347">
    <property type="entry name" value="Complex1_LYR"/>
    <property type="match status" value="1"/>
</dbReference>
<dbReference type="InterPro" id="IPR051522">
    <property type="entry name" value="ISC_assembly_LYR"/>
</dbReference>
<organism evidence="4 5">
    <name type="scientific">Tilletiaria anomala (strain ATCC 24038 / CBS 436.72 / UBC 951)</name>
    <dbReference type="NCBI Taxonomy" id="1037660"/>
    <lineage>
        <taxon>Eukaryota</taxon>
        <taxon>Fungi</taxon>
        <taxon>Dikarya</taxon>
        <taxon>Basidiomycota</taxon>
        <taxon>Ustilaginomycotina</taxon>
        <taxon>Exobasidiomycetes</taxon>
        <taxon>Georgefischeriales</taxon>
        <taxon>Tilletiariaceae</taxon>
        <taxon>Tilletiaria</taxon>
    </lineage>
</organism>
<dbReference type="OMA" id="RTRNKFR"/>
<evidence type="ECO:0000313" key="5">
    <source>
        <dbReference type="Proteomes" id="UP000027361"/>
    </source>
</evidence>
<evidence type="ECO:0000256" key="2">
    <source>
        <dbReference type="SAM" id="MobiDB-lite"/>
    </source>
</evidence>
<dbReference type="GO" id="GO:1990221">
    <property type="term" value="C:L-cysteine desulfurase complex"/>
    <property type="evidence" value="ECO:0007669"/>
    <property type="project" value="TreeGrafter"/>
</dbReference>
<dbReference type="GO" id="GO:0016226">
    <property type="term" value="P:iron-sulfur cluster assembly"/>
    <property type="evidence" value="ECO:0007669"/>
    <property type="project" value="InterPro"/>
</dbReference>
<name>A0A066WEJ6_TILAU</name>
<gene>
    <name evidence="4" type="ORF">K437DRAFT_254320</name>
</gene>
<accession>A0A066WEJ6</accession>
<comment type="caution">
    <text evidence="4">The sequence shown here is derived from an EMBL/GenBank/DDBJ whole genome shotgun (WGS) entry which is preliminary data.</text>
</comment>